<dbReference type="OrthoDB" id="6120729at2"/>
<proteinExistence type="inferred from homology"/>
<evidence type="ECO:0000256" key="1">
    <source>
        <dbReference type="ARBA" id="ARBA00006450"/>
    </source>
</evidence>
<protein>
    <submittedName>
        <fullName evidence="2">Uncharacterized protein</fullName>
    </submittedName>
</protein>
<keyword evidence="3" id="KW-1185">Reference proteome</keyword>
<comment type="similarity">
    <text evidence="1">Belongs to the UPF0270 family.</text>
</comment>
<evidence type="ECO:0000313" key="3">
    <source>
        <dbReference type="Proteomes" id="UP000199308"/>
    </source>
</evidence>
<sequence length="74" mass="8433">MIIPYQQIASDTLENLIKEYVLQEGTDYGEHEKALAEKVEDVRRQLKNGSAVIVFSELHETVNILPNDGTFEIE</sequence>
<gene>
    <name evidence="2" type="ORF">SAMN05660429_01335</name>
</gene>
<evidence type="ECO:0000313" key="2">
    <source>
        <dbReference type="EMBL" id="SET23461.1"/>
    </source>
</evidence>
<dbReference type="InterPro" id="IPR010648">
    <property type="entry name" value="UPF0270"/>
</dbReference>
<dbReference type="NCBIfam" id="NF003438">
    <property type="entry name" value="PRK04966.1"/>
    <property type="match status" value="1"/>
</dbReference>
<accession>A0A1I0CUG0</accession>
<name>A0A1I0CUG0_THASX</name>
<dbReference type="SUPFAM" id="SSF118001">
    <property type="entry name" value="YehU-like"/>
    <property type="match status" value="1"/>
</dbReference>
<dbReference type="InterPro" id="IPR036685">
    <property type="entry name" value="YehU-like_sf"/>
</dbReference>
<dbReference type="EMBL" id="FOHK01000005">
    <property type="protein sequence ID" value="SET23461.1"/>
    <property type="molecule type" value="Genomic_DNA"/>
</dbReference>
<organism evidence="2 3">
    <name type="scientific">Thalassotalea agarivorans</name>
    <name type="common">Thalassomonas agarivorans</name>
    <dbReference type="NCBI Taxonomy" id="349064"/>
    <lineage>
        <taxon>Bacteria</taxon>
        <taxon>Pseudomonadati</taxon>
        <taxon>Pseudomonadota</taxon>
        <taxon>Gammaproteobacteria</taxon>
        <taxon>Alteromonadales</taxon>
        <taxon>Colwelliaceae</taxon>
        <taxon>Thalassotalea</taxon>
    </lineage>
</organism>
<reference evidence="2 3" key="1">
    <citation type="submission" date="2016-10" db="EMBL/GenBank/DDBJ databases">
        <authorList>
            <person name="de Groot N.N."/>
        </authorList>
    </citation>
    <scope>NUCLEOTIDE SEQUENCE [LARGE SCALE GENOMIC DNA]</scope>
    <source>
        <strain evidence="2 3">DSM 19706</strain>
    </source>
</reference>
<dbReference type="Proteomes" id="UP000199308">
    <property type="component" value="Unassembled WGS sequence"/>
</dbReference>
<dbReference type="Gene3D" id="1.10.10.610">
    <property type="entry name" value="YehU-like"/>
    <property type="match status" value="1"/>
</dbReference>
<dbReference type="AlphaFoldDB" id="A0A1I0CUG0"/>
<dbReference type="PIRSF" id="PIRSF006169">
    <property type="entry name" value="UCP006169"/>
    <property type="match status" value="1"/>
</dbReference>
<dbReference type="Pfam" id="PF06794">
    <property type="entry name" value="UPF0270"/>
    <property type="match status" value="1"/>
</dbReference>
<dbReference type="STRING" id="349064.SAMN05660429_01335"/>
<dbReference type="RefSeq" id="WP_093328681.1">
    <property type="nucleotide sequence ID" value="NZ_AP027363.1"/>
</dbReference>